<dbReference type="EMBL" id="UGVN01000002">
    <property type="protein sequence ID" value="SUE95278.1"/>
    <property type="molecule type" value="Genomic_DNA"/>
</dbReference>
<accession>A0A379PK40</accession>
<dbReference type="GO" id="GO:0015074">
    <property type="term" value="P:DNA integration"/>
    <property type="evidence" value="ECO:0007669"/>
    <property type="project" value="InterPro"/>
</dbReference>
<name>A0A379PK40_9PROT</name>
<gene>
    <name evidence="2" type="ORF">NCTC13291_04161</name>
</gene>
<dbReference type="Proteomes" id="UP000254919">
    <property type="component" value="Unassembled WGS sequence"/>
</dbReference>
<organism evidence="2 3">
    <name type="scientific">Roseomonas mucosa</name>
    <dbReference type="NCBI Taxonomy" id="207340"/>
    <lineage>
        <taxon>Bacteria</taxon>
        <taxon>Pseudomonadati</taxon>
        <taxon>Pseudomonadota</taxon>
        <taxon>Alphaproteobacteria</taxon>
        <taxon>Acetobacterales</taxon>
        <taxon>Roseomonadaceae</taxon>
        <taxon>Roseomonas</taxon>
    </lineage>
</organism>
<dbReference type="Pfam" id="PF13683">
    <property type="entry name" value="rve_3"/>
    <property type="match status" value="1"/>
</dbReference>
<feature type="domain" description="Integrase catalytic" evidence="1">
    <location>
        <begin position="1"/>
        <end position="97"/>
    </location>
</feature>
<dbReference type="Gene3D" id="3.30.420.10">
    <property type="entry name" value="Ribonuclease H-like superfamily/Ribonuclease H"/>
    <property type="match status" value="1"/>
</dbReference>
<evidence type="ECO:0000313" key="3">
    <source>
        <dbReference type="Proteomes" id="UP000254919"/>
    </source>
</evidence>
<dbReference type="InterPro" id="IPR036397">
    <property type="entry name" value="RNaseH_sf"/>
</dbReference>
<evidence type="ECO:0000313" key="2">
    <source>
        <dbReference type="EMBL" id="SUE95278.1"/>
    </source>
</evidence>
<dbReference type="InterPro" id="IPR001584">
    <property type="entry name" value="Integrase_cat-core"/>
</dbReference>
<protein>
    <submittedName>
        <fullName evidence="2">Integrase core domain</fullName>
    </submittedName>
</protein>
<dbReference type="AlphaFoldDB" id="A0A379PK40"/>
<evidence type="ECO:0000259" key="1">
    <source>
        <dbReference type="PROSITE" id="PS50994"/>
    </source>
</evidence>
<sequence>MLHGDNGASVKATTVLAMLAWLGITPSHSRPRVSDDNAYAEALFRTAKYRPDFPAAGFADLIEAQQWAARFVHWYNHEHRHSGIRYVTPAQRHAGNDGPILAARHALYQQAREANPRRWSGQTRNWTPIGAVTLNPERDSIVAPGTMQQAG</sequence>
<dbReference type="InterPro" id="IPR012337">
    <property type="entry name" value="RNaseH-like_sf"/>
</dbReference>
<reference evidence="2 3" key="1">
    <citation type="submission" date="2018-06" db="EMBL/GenBank/DDBJ databases">
        <authorList>
            <consortium name="Pathogen Informatics"/>
            <person name="Doyle S."/>
        </authorList>
    </citation>
    <scope>NUCLEOTIDE SEQUENCE [LARGE SCALE GENOMIC DNA]</scope>
    <source>
        <strain evidence="2 3">NCTC13291</strain>
    </source>
</reference>
<dbReference type="SUPFAM" id="SSF53098">
    <property type="entry name" value="Ribonuclease H-like"/>
    <property type="match status" value="1"/>
</dbReference>
<dbReference type="PROSITE" id="PS50994">
    <property type="entry name" value="INTEGRASE"/>
    <property type="match status" value="1"/>
</dbReference>
<dbReference type="GO" id="GO:0003676">
    <property type="term" value="F:nucleic acid binding"/>
    <property type="evidence" value="ECO:0007669"/>
    <property type="project" value="InterPro"/>
</dbReference>
<proteinExistence type="predicted"/>